<evidence type="ECO:0000313" key="1">
    <source>
        <dbReference type="EMBL" id="HEM66555.1"/>
    </source>
</evidence>
<dbReference type="EMBL" id="DSEU01000018">
    <property type="protein sequence ID" value="HEM66555.1"/>
    <property type="molecule type" value="Genomic_DNA"/>
</dbReference>
<name>A0A7J2U2D4_9CREN</name>
<dbReference type="Gene3D" id="1.10.10.10">
    <property type="entry name" value="Winged helix-like DNA-binding domain superfamily/Winged helix DNA-binding domain"/>
    <property type="match status" value="1"/>
</dbReference>
<reference evidence="1" key="1">
    <citation type="journal article" date="2020" name="mSystems">
        <title>Genome- and Community-Level Interaction Insights into Carbon Utilization and Element Cycling Functions of Hydrothermarchaeota in Hydrothermal Sediment.</title>
        <authorList>
            <person name="Zhou Z."/>
            <person name="Liu Y."/>
            <person name="Xu W."/>
            <person name="Pan J."/>
            <person name="Luo Z.H."/>
            <person name="Li M."/>
        </authorList>
    </citation>
    <scope>NUCLEOTIDE SEQUENCE [LARGE SCALE GENOMIC DNA]</scope>
    <source>
        <strain evidence="1">SpSt-125</strain>
    </source>
</reference>
<gene>
    <name evidence="1" type="ORF">ENO26_03140</name>
</gene>
<proteinExistence type="predicted"/>
<protein>
    <submittedName>
        <fullName evidence="1">Uncharacterized protein</fullName>
    </submittedName>
</protein>
<sequence>MSLGLASRAIIETLLRSRDLCVSERDVKRLLKDYGYSDKSVYVYIHRLARRGVVNRQRVGTTVQLCLEPKRLRDLGLILILLR</sequence>
<dbReference type="SUPFAM" id="SSF46785">
    <property type="entry name" value="Winged helix' DNA-binding domain"/>
    <property type="match status" value="1"/>
</dbReference>
<accession>A0A7J2U2D4</accession>
<dbReference type="AlphaFoldDB" id="A0A7J2U2D4"/>
<dbReference type="InterPro" id="IPR036390">
    <property type="entry name" value="WH_DNA-bd_sf"/>
</dbReference>
<comment type="caution">
    <text evidence="1">The sequence shown here is derived from an EMBL/GenBank/DDBJ whole genome shotgun (WGS) entry which is preliminary data.</text>
</comment>
<dbReference type="InterPro" id="IPR036388">
    <property type="entry name" value="WH-like_DNA-bd_sf"/>
</dbReference>
<organism evidence="1">
    <name type="scientific">Ignisphaera aggregans</name>
    <dbReference type="NCBI Taxonomy" id="334771"/>
    <lineage>
        <taxon>Archaea</taxon>
        <taxon>Thermoproteota</taxon>
        <taxon>Thermoprotei</taxon>
        <taxon>Desulfurococcales</taxon>
        <taxon>Desulfurococcaceae</taxon>
        <taxon>Ignisphaera</taxon>
    </lineage>
</organism>